<evidence type="ECO:0000313" key="4">
    <source>
        <dbReference type="Proteomes" id="UP000612585"/>
    </source>
</evidence>
<feature type="region of interest" description="Disordered" evidence="1">
    <location>
        <begin position="23"/>
        <end position="58"/>
    </location>
</feature>
<feature type="region of interest" description="Disordered" evidence="1">
    <location>
        <begin position="142"/>
        <end position="169"/>
    </location>
</feature>
<dbReference type="InterPro" id="IPR007969">
    <property type="entry name" value="DUF732"/>
</dbReference>
<gene>
    <name evidence="3" type="ORF">Vau01_036240</name>
</gene>
<proteinExistence type="predicted"/>
<reference evidence="3" key="1">
    <citation type="submission" date="2021-01" db="EMBL/GenBank/DDBJ databases">
        <title>Whole genome shotgun sequence of Virgisporangium aurantiacum NBRC 16421.</title>
        <authorList>
            <person name="Komaki H."/>
            <person name="Tamura T."/>
        </authorList>
    </citation>
    <scope>NUCLEOTIDE SEQUENCE</scope>
    <source>
        <strain evidence="3">NBRC 16421</strain>
    </source>
</reference>
<evidence type="ECO:0000313" key="3">
    <source>
        <dbReference type="EMBL" id="GIJ56108.1"/>
    </source>
</evidence>
<dbReference type="InterPro" id="IPR008613">
    <property type="entry name" value="Excalibur_Ca-bd_domain"/>
</dbReference>
<dbReference type="SMART" id="SM00894">
    <property type="entry name" value="Excalibur"/>
    <property type="match status" value="1"/>
</dbReference>
<dbReference type="Pfam" id="PF05901">
    <property type="entry name" value="Excalibur"/>
    <property type="match status" value="1"/>
</dbReference>
<dbReference type="Proteomes" id="UP000612585">
    <property type="component" value="Unassembled WGS sequence"/>
</dbReference>
<evidence type="ECO:0000256" key="1">
    <source>
        <dbReference type="SAM" id="MobiDB-lite"/>
    </source>
</evidence>
<feature type="region of interest" description="Disordered" evidence="1">
    <location>
        <begin position="181"/>
        <end position="207"/>
    </location>
</feature>
<accession>A0A8J3Z749</accession>
<dbReference type="Pfam" id="PF05305">
    <property type="entry name" value="DUF732"/>
    <property type="match status" value="1"/>
</dbReference>
<sequence>MWITLPIVAAFLICGGIGAALSDDEEKSTGSSQAVAATPPPAPPQTSSPPSPSSAENPTAYLTELRTIGPDLIRGNENRAVDWGRRLCDDIRGGLPAGQHATRAAQRYSGGNVQVTQLQGARLVAAAVKHMCPDAAPLVTTATSAPTAQRPADPPPQTTAAPADPPADVYYRNCDEVRAAGKAPLRRGQPGYRSGLDRDGDGFACDK</sequence>
<name>A0A8J3Z749_9ACTN</name>
<protein>
    <recommendedName>
        <fullName evidence="2">Excalibur calcium-binding domain-containing protein</fullName>
    </recommendedName>
</protein>
<feature type="compositionally biased region" description="Basic and acidic residues" evidence="1">
    <location>
        <begin position="195"/>
        <end position="207"/>
    </location>
</feature>
<keyword evidence="4" id="KW-1185">Reference proteome</keyword>
<feature type="domain" description="Excalibur calcium-binding" evidence="2">
    <location>
        <begin position="170"/>
        <end position="206"/>
    </location>
</feature>
<comment type="caution">
    <text evidence="3">The sequence shown here is derived from an EMBL/GenBank/DDBJ whole genome shotgun (WGS) entry which is preliminary data.</text>
</comment>
<feature type="compositionally biased region" description="Pro residues" evidence="1">
    <location>
        <begin position="38"/>
        <end position="52"/>
    </location>
</feature>
<feature type="compositionally biased region" description="Low complexity" evidence="1">
    <location>
        <begin position="158"/>
        <end position="168"/>
    </location>
</feature>
<dbReference type="AlphaFoldDB" id="A0A8J3Z749"/>
<organism evidence="3 4">
    <name type="scientific">Virgisporangium aurantiacum</name>
    <dbReference type="NCBI Taxonomy" id="175570"/>
    <lineage>
        <taxon>Bacteria</taxon>
        <taxon>Bacillati</taxon>
        <taxon>Actinomycetota</taxon>
        <taxon>Actinomycetes</taxon>
        <taxon>Micromonosporales</taxon>
        <taxon>Micromonosporaceae</taxon>
        <taxon>Virgisporangium</taxon>
    </lineage>
</organism>
<evidence type="ECO:0000259" key="2">
    <source>
        <dbReference type="SMART" id="SM00894"/>
    </source>
</evidence>
<dbReference type="EMBL" id="BOPG01000023">
    <property type="protein sequence ID" value="GIJ56108.1"/>
    <property type="molecule type" value="Genomic_DNA"/>
</dbReference>